<dbReference type="Proteomes" id="UP000235598">
    <property type="component" value="Unassembled WGS sequence"/>
</dbReference>
<gene>
    <name evidence="3" type="primary">rsmD</name>
    <name evidence="3" type="ORF">CJ199_06660</name>
</gene>
<comment type="caution">
    <text evidence="3">The sequence shown here is derived from an EMBL/GenBank/DDBJ whole genome shotgun (WGS) entry which is preliminary data.</text>
</comment>
<dbReference type="NCBIfam" id="TIGR00095">
    <property type="entry name" value="16S rRNA (guanine(966)-N(2))-methyltransferase RsmD"/>
    <property type="match status" value="1"/>
</dbReference>
<proteinExistence type="predicted"/>
<dbReference type="OrthoDB" id="9803017at2"/>
<dbReference type="InterPro" id="IPR004398">
    <property type="entry name" value="RNA_MeTrfase_RsmD"/>
</dbReference>
<evidence type="ECO:0000313" key="4">
    <source>
        <dbReference type="Proteomes" id="UP000235598"/>
    </source>
</evidence>
<dbReference type="PANTHER" id="PTHR43542:SF1">
    <property type="entry name" value="METHYLTRANSFERASE"/>
    <property type="match status" value="1"/>
</dbReference>
<dbReference type="AlphaFoldDB" id="A0A2N6VNT3"/>
<dbReference type="EMBL" id="PNHK01000002">
    <property type="protein sequence ID" value="PMD05678.1"/>
    <property type="molecule type" value="Genomic_DNA"/>
</dbReference>
<dbReference type="Gene3D" id="3.40.50.150">
    <property type="entry name" value="Vaccinia Virus protein VP39"/>
    <property type="match status" value="1"/>
</dbReference>
<dbReference type="InterPro" id="IPR029063">
    <property type="entry name" value="SAM-dependent_MTases_sf"/>
</dbReference>
<keyword evidence="1 3" id="KW-0489">Methyltransferase</keyword>
<dbReference type="Pfam" id="PF03602">
    <property type="entry name" value="Cons_hypoth95"/>
    <property type="match status" value="1"/>
</dbReference>
<dbReference type="RefSeq" id="WP_102238699.1">
    <property type="nucleotide sequence ID" value="NZ_PNHK01000002.1"/>
</dbReference>
<dbReference type="InterPro" id="IPR002052">
    <property type="entry name" value="DNA_methylase_N6_adenine_CS"/>
</dbReference>
<name>A0A2N6VNT3_9MICO</name>
<sequence>MRVIAGKYKSHALTAPQGADTRPTSDRVRESLFATLDMLGMIDGARVLDLFAGSGALGIEALSRGASDAVFVEKAHRAVATVKKNLAAVGEKRLVVQGDATAPAVTGEFDLILADPPYPLDETSITRMLTRAEALLKDDSSLIVVERSARSPQPEAPETLSLFKSKTYGETAIWMYERARI</sequence>
<dbReference type="PIRSF" id="PIRSF004553">
    <property type="entry name" value="CHP00095"/>
    <property type="match status" value="1"/>
</dbReference>
<evidence type="ECO:0000313" key="3">
    <source>
        <dbReference type="EMBL" id="PMD05678.1"/>
    </source>
</evidence>
<dbReference type="PANTHER" id="PTHR43542">
    <property type="entry name" value="METHYLTRANSFERASE"/>
    <property type="match status" value="1"/>
</dbReference>
<reference evidence="3 4" key="1">
    <citation type="submission" date="2017-09" db="EMBL/GenBank/DDBJ databases">
        <title>Bacterial strain isolated from the female urinary microbiota.</title>
        <authorList>
            <person name="Thomas-White K."/>
            <person name="Kumar N."/>
            <person name="Forster S."/>
            <person name="Putonti C."/>
            <person name="Lawley T."/>
            <person name="Wolfe A.J."/>
        </authorList>
    </citation>
    <scope>NUCLEOTIDE SEQUENCE [LARGE SCALE GENOMIC DNA]</scope>
    <source>
        <strain evidence="3 4">UMB1301</strain>
    </source>
</reference>
<dbReference type="GO" id="GO:0008168">
    <property type="term" value="F:methyltransferase activity"/>
    <property type="evidence" value="ECO:0007669"/>
    <property type="project" value="UniProtKB-KW"/>
</dbReference>
<organism evidence="3 4">
    <name type="scientific">Brevibacterium paucivorans</name>
    <dbReference type="NCBI Taxonomy" id="170994"/>
    <lineage>
        <taxon>Bacteria</taxon>
        <taxon>Bacillati</taxon>
        <taxon>Actinomycetota</taxon>
        <taxon>Actinomycetes</taxon>
        <taxon>Micrococcales</taxon>
        <taxon>Brevibacteriaceae</taxon>
        <taxon>Brevibacterium</taxon>
    </lineage>
</organism>
<dbReference type="GO" id="GO:0031167">
    <property type="term" value="P:rRNA methylation"/>
    <property type="evidence" value="ECO:0007669"/>
    <property type="project" value="InterPro"/>
</dbReference>
<protein>
    <submittedName>
        <fullName evidence="3">16S rRNA (Guanine(966)-N(2))-methyltransferase RsmD</fullName>
    </submittedName>
</protein>
<evidence type="ECO:0000256" key="1">
    <source>
        <dbReference type="ARBA" id="ARBA00022603"/>
    </source>
</evidence>
<dbReference type="GO" id="GO:0003676">
    <property type="term" value="F:nucleic acid binding"/>
    <property type="evidence" value="ECO:0007669"/>
    <property type="project" value="InterPro"/>
</dbReference>
<dbReference type="SUPFAM" id="SSF53335">
    <property type="entry name" value="S-adenosyl-L-methionine-dependent methyltransferases"/>
    <property type="match status" value="1"/>
</dbReference>
<dbReference type="CDD" id="cd02440">
    <property type="entry name" value="AdoMet_MTases"/>
    <property type="match status" value="1"/>
</dbReference>
<keyword evidence="2 3" id="KW-0808">Transferase</keyword>
<accession>A0A2N6VNT3</accession>
<evidence type="ECO:0000256" key="2">
    <source>
        <dbReference type="ARBA" id="ARBA00022679"/>
    </source>
</evidence>
<dbReference type="PROSITE" id="PS00092">
    <property type="entry name" value="N6_MTASE"/>
    <property type="match status" value="1"/>
</dbReference>